<dbReference type="AlphaFoldDB" id="A0A383EJ53"/>
<sequence length="63" mass="7010">MAKKKEFITAGRKLSAIEKECGTIRQRPGDVLDPTLANLQLKILIPHEVLGQQAALLILRTFL</sequence>
<evidence type="ECO:0000313" key="1">
    <source>
        <dbReference type="EMBL" id="SVE56942.1"/>
    </source>
</evidence>
<protein>
    <submittedName>
        <fullName evidence="1">Uncharacterized protein</fullName>
    </submittedName>
</protein>
<name>A0A383EJ53_9ZZZZ</name>
<feature type="non-terminal residue" evidence="1">
    <location>
        <position position="63"/>
    </location>
</feature>
<reference evidence="1" key="1">
    <citation type="submission" date="2018-05" db="EMBL/GenBank/DDBJ databases">
        <authorList>
            <person name="Lanie J.A."/>
            <person name="Ng W.-L."/>
            <person name="Kazmierczak K.M."/>
            <person name="Andrzejewski T.M."/>
            <person name="Davidsen T.M."/>
            <person name="Wayne K.J."/>
            <person name="Tettelin H."/>
            <person name="Glass J.I."/>
            <person name="Rusch D."/>
            <person name="Podicherti R."/>
            <person name="Tsui H.-C.T."/>
            <person name="Winkler M.E."/>
        </authorList>
    </citation>
    <scope>NUCLEOTIDE SEQUENCE</scope>
</reference>
<organism evidence="1">
    <name type="scientific">marine metagenome</name>
    <dbReference type="NCBI Taxonomy" id="408172"/>
    <lineage>
        <taxon>unclassified sequences</taxon>
        <taxon>metagenomes</taxon>
        <taxon>ecological metagenomes</taxon>
    </lineage>
</organism>
<gene>
    <name evidence="1" type="ORF">METZ01_LOCUS509796</name>
</gene>
<proteinExistence type="predicted"/>
<accession>A0A383EJ53</accession>
<dbReference type="EMBL" id="UINC01226451">
    <property type="protein sequence ID" value="SVE56942.1"/>
    <property type="molecule type" value="Genomic_DNA"/>
</dbReference>